<dbReference type="PROSITE" id="PS00012">
    <property type="entry name" value="PHOSPHOPANTETHEINE"/>
    <property type="match status" value="1"/>
</dbReference>
<dbReference type="SUPFAM" id="SSF55048">
    <property type="entry name" value="Probable ACP-binding domain of malonyl-CoA ACP transacylase"/>
    <property type="match status" value="1"/>
</dbReference>
<dbReference type="SUPFAM" id="SSF47336">
    <property type="entry name" value="ACP-like"/>
    <property type="match status" value="1"/>
</dbReference>
<dbReference type="Gene3D" id="3.40.366.10">
    <property type="entry name" value="Malonyl-Coenzyme A Acyl Carrier Protein, domain 2"/>
    <property type="match status" value="1"/>
</dbReference>
<dbReference type="GO" id="GO:0004315">
    <property type="term" value="F:3-oxoacyl-[acyl-carrier-protein] synthase activity"/>
    <property type="evidence" value="ECO:0007669"/>
    <property type="project" value="InterPro"/>
</dbReference>
<sequence length="1262" mass="131152">MGRDLYSRFPVFASALDEVLARLVPGVRDVMWGSDPDLLERTGWAQPALFAVEVALFRLVSSFGMRPDHVAGHSIGEIAAAHVAGVLSLPDACRLVTARASLMQALPAGGAMVALRAAESEVLPLLTEGVSIAAVNGPSNVVIAGDEEAVLAVAARFERSTRLRVSHAFHSPLIEPMLDDFRAVVASLSFAEPQIPLVASGDVTDPEYWVRHVRDTVRFADAVATLDGSTFLEIGPDGSLSALTGGIPALRKDRSEEEAFLTALGRLHVSGAAVDWARAFDGADARRVDLPTYAFQHQRFWPETAGMAFVAGEDPVDAAFWLAVEREDVQSLSGALGLDGETLAALVPALSAWRARRRVESSVDSLCYREWWKPLTGLSGSTLTGSWLVVAPAGDPRAEAVVAAIGPSAVVVPAGSELSSSGTRFQGVVSLLGLTATADLLRSLDAAGIDAPVWTVTSGAVSTGRGDAPGDPAQAALWGLGRVAALEQPARWGGLVDLPAELDQRAAQRFAAVLAGSGEDQVAIRATGAFGRRYVPAPPAERGDGWTPTGTVLITGGTGALGAHVARDLAERGAARLVLLSRRGTQAPGVAALVEELSALGSDVTVEACDAADRDAVAAVLAAIPAHQPLSAVVHAAGVLDDGMLDGLTAERFAAVFRSKVDAALVLDELTRDLDLAVFALFSSTAGAVGNPGQANYAAANAALDAIAQRRRALGLAATSIAWGAWAGDGMAGQAHVEDARRRGGGAALDPALAVSALRQVVTDSEPTVVIADLQQPQMLTALLSLRPSPLLSDLPAARRAIEAVEAARSESDTAASELVQQLRGLEAAERVEALLDLVRGYAAGVLGHAGKEAVSPDKAFRDLGIDSLTAVELRNQLTAVTALALPAGLVFDYPTPRALAEYLLAALLGEGRLAERPVAATVLTDEPVAIVGMACRFPGGIATPEDLWRVLAEGRDVIGDFPTDRGWDLGALAGDGPGHSATQRGGFLDGAPDFDPAFFGISPREALAMDPQQRLLLETTWEAFESASIDPAALRGSQTGVFVGTNGQDYAHLVLASHEDTEGHAGTGLAASVISGRLSYTFGLEGPAVTVDTACSSSLVALHWAAQALRGGECSLAVAGGATVMATPMSFAGFTRQGGLAPDGLCKAFSDDADGTGWSEGVGMLVLERLADAERNGHPILAVVRGSAVNQDGASNGLTARTVRRSSASSARPWRAPACRPPMWTRWTRTVRVPRSAIPSRPRRCSRRTAGSGHTRCSSGR</sequence>
<dbReference type="InterPro" id="IPR018201">
    <property type="entry name" value="Ketoacyl_synth_AS"/>
</dbReference>
<evidence type="ECO:0000256" key="1">
    <source>
        <dbReference type="ARBA" id="ARBA00022450"/>
    </source>
</evidence>
<dbReference type="EMBL" id="AP022870">
    <property type="protein sequence ID" value="BCB79293.1"/>
    <property type="molecule type" value="Genomic_DNA"/>
</dbReference>
<dbReference type="Pfam" id="PF00550">
    <property type="entry name" value="PP-binding"/>
    <property type="match status" value="1"/>
</dbReference>
<dbReference type="PANTHER" id="PTHR43775">
    <property type="entry name" value="FATTY ACID SYNTHASE"/>
    <property type="match status" value="1"/>
</dbReference>
<dbReference type="CDD" id="cd08952">
    <property type="entry name" value="KR_1_SDR_x"/>
    <property type="match status" value="1"/>
</dbReference>
<dbReference type="InterPro" id="IPR006162">
    <property type="entry name" value="Ppantetheine_attach_site"/>
</dbReference>
<evidence type="ECO:0000256" key="4">
    <source>
        <dbReference type="ARBA" id="ARBA00023315"/>
    </source>
</evidence>
<dbReference type="Pfam" id="PF00698">
    <property type="entry name" value="Acyl_transf_1"/>
    <property type="match status" value="1"/>
</dbReference>
<feature type="domain" description="Ketosynthase family 3 (KS3)" evidence="7">
    <location>
        <begin position="926"/>
        <end position="1262"/>
    </location>
</feature>
<dbReference type="SMART" id="SM00823">
    <property type="entry name" value="PKS_PP"/>
    <property type="match status" value="1"/>
</dbReference>
<dbReference type="InterPro" id="IPR036736">
    <property type="entry name" value="ACP-like_sf"/>
</dbReference>
<accession>A0A6F8XZQ5</accession>
<dbReference type="KEGG" id="pfla:Pflav_057030"/>
<evidence type="ECO:0000256" key="2">
    <source>
        <dbReference type="ARBA" id="ARBA00022553"/>
    </source>
</evidence>
<dbReference type="Gene3D" id="1.10.1200.10">
    <property type="entry name" value="ACP-like"/>
    <property type="match status" value="1"/>
</dbReference>
<feature type="region of interest" description="Disordered" evidence="5">
    <location>
        <begin position="1237"/>
        <end position="1262"/>
    </location>
</feature>
<dbReference type="SMART" id="SM00825">
    <property type="entry name" value="PKS_KS"/>
    <property type="match status" value="1"/>
</dbReference>
<dbReference type="AlphaFoldDB" id="A0A6F8XZQ5"/>
<organism evidence="8 9">
    <name type="scientific">Phytohabitans flavus</name>
    <dbReference type="NCBI Taxonomy" id="1076124"/>
    <lineage>
        <taxon>Bacteria</taxon>
        <taxon>Bacillati</taxon>
        <taxon>Actinomycetota</taxon>
        <taxon>Actinomycetes</taxon>
        <taxon>Micromonosporales</taxon>
        <taxon>Micromonosporaceae</taxon>
    </lineage>
</organism>
<dbReference type="Gene3D" id="3.30.70.3290">
    <property type="match status" value="1"/>
</dbReference>
<dbReference type="Gene3D" id="3.40.47.10">
    <property type="match status" value="1"/>
</dbReference>
<dbReference type="SMART" id="SM00822">
    <property type="entry name" value="PKS_KR"/>
    <property type="match status" value="1"/>
</dbReference>
<dbReference type="SMART" id="SM01294">
    <property type="entry name" value="PKS_PP_betabranch"/>
    <property type="match status" value="1"/>
</dbReference>
<dbReference type="InterPro" id="IPR016039">
    <property type="entry name" value="Thiolase-like"/>
</dbReference>
<dbReference type="PROSITE" id="PS50075">
    <property type="entry name" value="CARRIER"/>
    <property type="match status" value="1"/>
</dbReference>
<dbReference type="InterPro" id="IPR050091">
    <property type="entry name" value="PKS_NRPS_Biosynth_Enz"/>
</dbReference>
<dbReference type="InterPro" id="IPR020841">
    <property type="entry name" value="PKS_Beta-ketoAc_synthase_dom"/>
</dbReference>
<dbReference type="Gene3D" id="6.10.140.1830">
    <property type="match status" value="1"/>
</dbReference>
<keyword evidence="9" id="KW-1185">Reference proteome</keyword>
<evidence type="ECO:0000313" key="9">
    <source>
        <dbReference type="Proteomes" id="UP000502508"/>
    </source>
</evidence>
<dbReference type="Pfam" id="PF08659">
    <property type="entry name" value="KR"/>
    <property type="match status" value="1"/>
</dbReference>
<dbReference type="FunFam" id="1.10.1200.10:FF:000007">
    <property type="entry name" value="Probable polyketide synthase pks17"/>
    <property type="match status" value="1"/>
</dbReference>
<protein>
    <submittedName>
        <fullName evidence="8">Uncharacterized protein</fullName>
    </submittedName>
</protein>
<dbReference type="InterPro" id="IPR016035">
    <property type="entry name" value="Acyl_Trfase/lysoPLipase"/>
</dbReference>
<dbReference type="InterPro" id="IPR009081">
    <property type="entry name" value="PP-bd_ACP"/>
</dbReference>
<feature type="domain" description="Carrier" evidence="6">
    <location>
        <begin position="833"/>
        <end position="908"/>
    </location>
</feature>
<dbReference type="InterPro" id="IPR016036">
    <property type="entry name" value="Malonyl_transacylase_ACP-bd"/>
</dbReference>
<dbReference type="GO" id="GO:0006633">
    <property type="term" value="P:fatty acid biosynthetic process"/>
    <property type="evidence" value="ECO:0007669"/>
    <property type="project" value="InterPro"/>
</dbReference>
<dbReference type="PANTHER" id="PTHR43775:SF51">
    <property type="entry name" value="INACTIVE PHENOLPHTHIOCEROL SYNTHESIS POLYKETIDE SYNTHASE TYPE I PKS1-RELATED"/>
    <property type="match status" value="1"/>
</dbReference>
<evidence type="ECO:0000313" key="8">
    <source>
        <dbReference type="EMBL" id="BCB79293.1"/>
    </source>
</evidence>
<keyword evidence="2" id="KW-0597">Phosphoprotein</keyword>
<evidence type="ECO:0000256" key="3">
    <source>
        <dbReference type="ARBA" id="ARBA00022679"/>
    </source>
</evidence>
<gene>
    <name evidence="8" type="ORF">Pflav_057030</name>
</gene>
<evidence type="ECO:0000259" key="7">
    <source>
        <dbReference type="PROSITE" id="PS52004"/>
    </source>
</evidence>
<dbReference type="InterPro" id="IPR013968">
    <property type="entry name" value="PKS_KR"/>
</dbReference>
<dbReference type="SUPFAM" id="SSF52151">
    <property type="entry name" value="FabD/lysophospholipase-like"/>
    <property type="match status" value="1"/>
</dbReference>
<dbReference type="SUPFAM" id="SSF51735">
    <property type="entry name" value="NAD(P)-binding Rossmann-fold domains"/>
    <property type="match status" value="2"/>
</dbReference>
<dbReference type="InterPro" id="IPR057326">
    <property type="entry name" value="KR_dom"/>
</dbReference>
<dbReference type="InterPro" id="IPR001227">
    <property type="entry name" value="Ac_transferase_dom_sf"/>
</dbReference>
<keyword evidence="4" id="KW-0012">Acyltransferase</keyword>
<evidence type="ECO:0000256" key="5">
    <source>
        <dbReference type="SAM" id="MobiDB-lite"/>
    </source>
</evidence>
<dbReference type="Gene3D" id="3.40.50.720">
    <property type="entry name" value="NAD(P)-binding Rossmann-like Domain"/>
    <property type="match status" value="1"/>
</dbReference>
<dbReference type="SUPFAM" id="SSF53901">
    <property type="entry name" value="Thiolase-like"/>
    <property type="match status" value="1"/>
</dbReference>
<dbReference type="InterPro" id="IPR041618">
    <property type="entry name" value="PKS_DE"/>
</dbReference>
<dbReference type="Pfam" id="PF00109">
    <property type="entry name" value="ketoacyl-synt"/>
    <property type="match status" value="1"/>
</dbReference>
<dbReference type="GO" id="GO:0004312">
    <property type="term" value="F:fatty acid synthase activity"/>
    <property type="evidence" value="ECO:0007669"/>
    <property type="project" value="TreeGrafter"/>
</dbReference>
<dbReference type="SMART" id="SM00827">
    <property type="entry name" value="PKS_AT"/>
    <property type="match status" value="1"/>
</dbReference>
<name>A0A6F8XZQ5_9ACTN</name>
<dbReference type="GO" id="GO:0031177">
    <property type="term" value="F:phosphopantetheine binding"/>
    <property type="evidence" value="ECO:0007669"/>
    <property type="project" value="InterPro"/>
</dbReference>
<proteinExistence type="predicted"/>
<keyword evidence="3" id="KW-0808">Transferase</keyword>
<dbReference type="InterPro" id="IPR014043">
    <property type="entry name" value="Acyl_transferase_dom"/>
</dbReference>
<dbReference type="InterPro" id="IPR014030">
    <property type="entry name" value="Ketoacyl_synth_N"/>
</dbReference>
<keyword evidence="1" id="KW-0596">Phosphopantetheine</keyword>
<dbReference type="InterPro" id="IPR020806">
    <property type="entry name" value="PKS_PP-bd"/>
</dbReference>
<dbReference type="PROSITE" id="PS00606">
    <property type="entry name" value="KS3_1"/>
    <property type="match status" value="1"/>
</dbReference>
<evidence type="ECO:0000259" key="6">
    <source>
        <dbReference type="PROSITE" id="PS50075"/>
    </source>
</evidence>
<reference evidence="8 9" key="2">
    <citation type="submission" date="2020-03" db="EMBL/GenBank/DDBJ databases">
        <authorList>
            <person name="Ichikawa N."/>
            <person name="Kimura A."/>
            <person name="Kitahashi Y."/>
            <person name="Uohara A."/>
        </authorList>
    </citation>
    <scope>NUCLEOTIDE SEQUENCE [LARGE SCALE GENOMIC DNA]</scope>
    <source>
        <strain evidence="8 9">NBRC 107702</strain>
    </source>
</reference>
<reference evidence="8 9" key="1">
    <citation type="submission" date="2020-03" db="EMBL/GenBank/DDBJ databases">
        <title>Whole genome shotgun sequence of Phytohabitans flavus NBRC 107702.</title>
        <authorList>
            <person name="Komaki H."/>
            <person name="Tamura T."/>
        </authorList>
    </citation>
    <scope>NUCLEOTIDE SEQUENCE [LARGE SCALE GENOMIC DNA]</scope>
    <source>
        <strain evidence="8 9">NBRC 107702</strain>
    </source>
</reference>
<dbReference type="CDD" id="cd00833">
    <property type="entry name" value="PKS"/>
    <property type="match status" value="1"/>
</dbReference>
<dbReference type="PROSITE" id="PS52004">
    <property type="entry name" value="KS3_2"/>
    <property type="match status" value="1"/>
</dbReference>
<dbReference type="Pfam" id="PF18369">
    <property type="entry name" value="PKS_DE"/>
    <property type="match status" value="1"/>
</dbReference>
<dbReference type="Proteomes" id="UP000502508">
    <property type="component" value="Chromosome"/>
</dbReference>
<dbReference type="InterPro" id="IPR036291">
    <property type="entry name" value="NAD(P)-bd_dom_sf"/>
</dbReference>